<name>A0AB74ERY2_NEIGO</name>
<evidence type="ECO:0008006" key="9">
    <source>
        <dbReference type="Google" id="ProtNLM"/>
    </source>
</evidence>
<evidence type="ECO:0000256" key="5">
    <source>
        <dbReference type="SAM" id="MobiDB-lite"/>
    </source>
</evidence>
<evidence type="ECO:0000313" key="8">
    <source>
        <dbReference type="Proteomes" id="UP000182484"/>
    </source>
</evidence>
<feature type="transmembrane region" description="Helical" evidence="6">
    <location>
        <begin position="69"/>
        <end position="87"/>
    </location>
</feature>
<dbReference type="InterPro" id="IPR007688">
    <property type="entry name" value="Conjugal_tfr_TrbL/VirB6"/>
</dbReference>
<comment type="caution">
    <text evidence="7">The sequence shown here is derived from an EMBL/GenBank/DDBJ whole genome shotgun (WGS) entry which is preliminary data.</text>
</comment>
<dbReference type="InterPro" id="IPR014150">
    <property type="entry name" value="Conjugal_tfr_TrbL"/>
</dbReference>
<feature type="transmembrane region" description="Helical" evidence="6">
    <location>
        <begin position="161"/>
        <end position="180"/>
    </location>
</feature>
<evidence type="ECO:0000256" key="1">
    <source>
        <dbReference type="ARBA" id="ARBA00004141"/>
    </source>
</evidence>
<dbReference type="GO" id="GO:0030255">
    <property type="term" value="P:protein secretion by the type IV secretion system"/>
    <property type="evidence" value="ECO:0007669"/>
    <property type="project" value="InterPro"/>
</dbReference>
<dbReference type="Proteomes" id="UP000182484">
    <property type="component" value="Unassembled WGS sequence"/>
</dbReference>
<dbReference type="InterPro" id="IPR009989">
    <property type="entry name" value="TrbM"/>
</dbReference>
<keyword evidence="2 6" id="KW-0812">Transmembrane</keyword>
<evidence type="ECO:0000256" key="6">
    <source>
        <dbReference type="SAM" id="Phobius"/>
    </source>
</evidence>
<proteinExistence type="predicted"/>
<keyword evidence="4 6" id="KW-0472">Membrane</keyword>
<evidence type="ECO:0000256" key="3">
    <source>
        <dbReference type="ARBA" id="ARBA00022989"/>
    </source>
</evidence>
<accession>A0AB74ERY2</accession>
<gene>
    <name evidence="7" type="ORF">ESCNG_190022</name>
</gene>
<dbReference type="NCBIfam" id="TIGR02783">
    <property type="entry name" value="TrbL_P"/>
    <property type="match status" value="1"/>
</dbReference>
<feature type="compositionally biased region" description="Low complexity" evidence="5">
    <location>
        <begin position="353"/>
        <end position="368"/>
    </location>
</feature>
<sequence length="703" mass="73481">MPIISHAAGQGGVLDEALSRYEGKIGAWEAAFYKAGLFIFWSLSSISIVMTGAQLIFQRDNISSFFAEFTRLILFLGFFLWIITNGIKITTSIKDGLMKLAGQASRNGEQITPSSIVDIGFNLFDKIVENSSIWDPIDSATLIVIGLVILLILAAVGINMLLMLITTYIVIYSGIIILGFGGGRWTSDMAVGYLKQVLNLSLQLAAMILIIGIGQSIVQDTINTIGTPGFRELAVVLVQTALLVGLVVKIPPMIGSLAGGAGSGGIGSFGVGNAIAAAAMLAGAAAGAGAALKSLAVEAGGLKKAFEAAKAGLGGSNGSSDSGSGKMDSAVDAVAGANAGDKSNQDGKPLTAESSGNSENGSEGSTTGNSGGNPSGSSEENTISSGSSSSSGEANSTNTSASSGAEGSAEGEATSSETSQSASDSPSNNSGEATQTADTTPKTTNTGGGSPLATAMGGNKVSNWQAAKNVAVGLVSSKWNNAVNNSAGGRLVKHWEDEKKKTEDPKKTLKEMTMLKKTLICILLVGSVHFAMAESLNDALNRSRSGNSNNNRPQVEDLFTGDVKLACEATLCLSTGNRPSECQPAIHRYFSIRHKRMGDTIRARHNFLRLCPASKEQGMLELVNAIANGAGRCDARELNRINRSTYIKRVWVGSRRHGDWQEVKVPYIRNAKPSYCSAYFENGWTQLGTRYVGEEKNGGKWVD</sequence>
<reference evidence="7 8" key="1">
    <citation type="submission" date="2016-09" db="EMBL/GenBank/DDBJ databases">
        <authorList>
            <person name="Kumanski S."/>
            <person name="Beatrice B."/>
        </authorList>
    </citation>
    <scope>NUCLEOTIDE SEQUENCE [LARGE SCALE GENOMIC DNA]</scope>
    <source>
        <strain evidence="7">Mankind</strain>
    </source>
</reference>
<feature type="transmembrane region" description="Helical" evidence="6">
    <location>
        <begin position="200"/>
        <end position="218"/>
    </location>
</feature>
<feature type="region of interest" description="Disordered" evidence="5">
    <location>
        <begin position="337"/>
        <end position="457"/>
    </location>
</feature>
<evidence type="ECO:0000256" key="4">
    <source>
        <dbReference type="ARBA" id="ARBA00023136"/>
    </source>
</evidence>
<dbReference type="Pfam" id="PF04610">
    <property type="entry name" value="TrbL"/>
    <property type="match status" value="1"/>
</dbReference>
<evidence type="ECO:0000256" key="2">
    <source>
        <dbReference type="ARBA" id="ARBA00022692"/>
    </source>
</evidence>
<evidence type="ECO:0000313" key="7">
    <source>
        <dbReference type="EMBL" id="SCW10485.1"/>
    </source>
</evidence>
<dbReference type="EMBL" id="FMTB01000011">
    <property type="protein sequence ID" value="SCW10485.1"/>
    <property type="molecule type" value="Genomic_DNA"/>
</dbReference>
<protein>
    <recommendedName>
        <fullName evidence="9">P-type conjugative transfer protein TrbL</fullName>
    </recommendedName>
</protein>
<organism evidence="7 8">
    <name type="scientific">Neisseria gonorrhoeae</name>
    <dbReference type="NCBI Taxonomy" id="485"/>
    <lineage>
        <taxon>Bacteria</taxon>
        <taxon>Pseudomonadati</taxon>
        <taxon>Pseudomonadota</taxon>
        <taxon>Betaproteobacteria</taxon>
        <taxon>Neisseriales</taxon>
        <taxon>Neisseriaceae</taxon>
        <taxon>Neisseria</taxon>
    </lineage>
</organism>
<feature type="transmembrane region" description="Helical" evidence="6">
    <location>
        <begin position="139"/>
        <end position="156"/>
    </location>
</feature>
<dbReference type="Pfam" id="PF07424">
    <property type="entry name" value="TrbM"/>
    <property type="match status" value="1"/>
</dbReference>
<feature type="transmembrane region" description="Helical" evidence="6">
    <location>
        <begin position="230"/>
        <end position="250"/>
    </location>
</feature>
<feature type="compositionally biased region" description="Low complexity" evidence="5">
    <location>
        <begin position="375"/>
        <end position="445"/>
    </location>
</feature>
<dbReference type="GO" id="GO:0016020">
    <property type="term" value="C:membrane"/>
    <property type="evidence" value="ECO:0007669"/>
    <property type="project" value="UniProtKB-SubCell"/>
</dbReference>
<keyword evidence="3 6" id="KW-1133">Transmembrane helix</keyword>
<feature type="transmembrane region" description="Helical" evidence="6">
    <location>
        <begin position="38"/>
        <end position="57"/>
    </location>
</feature>
<feature type="transmembrane region" description="Helical" evidence="6">
    <location>
        <begin position="270"/>
        <end position="292"/>
    </location>
</feature>
<dbReference type="AlphaFoldDB" id="A0AB74ERY2"/>
<comment type="subcellular location">
    <subcellularLocation>
        <location evidence="1">Membrane</location>
        <topology evidence="1">Multi-pass membrane protein</topology>
    </subcellularLocation>
</comment>